<dbReference type="Pfam" id="PF01047">
    <property type="entry name" value="MarR"/>
    <property type="match status" value="1"/>
</dbReference>
<sequence length="152" mass="16749">MQIPEGESRGSQLLPVLSRLGRLLREIEGPDYPSSVATAVLRKLTDEGPGRVTDLARLTRVSQPGMTQLIGRLEKADLVRRVPDPDDRRGVLVEVTEAGRKLLNRTYVHYAAVLDEMFEQLSPDDSDAVIRALPALARLAQAGEERRSGPAR</sequence>
<name>A0A7W5AQW0_9ACTN</name>
<dbReference type="PANTHER" id="PTHR39515">
    <property type="entry name" value="CONSERVED PROTEIN"/>
    <property type="match status" value="1"/>
</dbReference>
<gene>
    <name evidence="2" type="ORF">FHR83_008448</name>
</gene>
<evidence type="ECO:0000259" key="1">
    <source>
        <dbReference type="PROSITE" id="PS50995"/>
    </source>
</evidence>
<accession>A0A7W5AQW0</accession>
<dbReference type="Gene3D" id="1.10.10.10">
    <property type="entry name" value="Winged helix-like DNA-binding domain superfamily/Winged helix DNA-binding domain"/>
    <property type="match status" value="1"/>
</dbReference>
<dbReference type="SMART" id="SM00347">
    <property type="entry name" value="HTH_MARR"/>
    <property type="match status" value="1"/>
</dbReference>
<evidence type="ECO:0000313" key="3">
    <source>
        <dbReference type="Proteomes" id="UP000590749"/>
    </source>
</evidence>
<dbReference type="PANTHER" id="PTHR39515:SF2">
    <property type="entry name" value="HTH-TYPE TRANSCRIPTIONAL REGULATOR RV0880"/>
    <property type="match status" value="1"/>
</dbReference>
<comment type="caution">
    <text evidence="2">The sequence shown here is derived from an EMBL/GenBank/DDBJ whole genome shotgun (WGS) entry which is preliminary data.</text>
</comment>
<dbReference type="GO" id="GO:0003700">
    <property type="term" value="F:DNA-binding transcription factor activity"/>
    <property type="evidence" value="ECO:0007669"/>
    <property type="project" value="InterPro"/>
</dbReference>
<dbReference type="EMBL" id="JACHXF010000028">
    <property type="protein sequence ID" value="MBB3100723.1"/>
    <property type="molecule type" value="Genomic_DNA"/>
</dbReference>
<reference evidence="2 3" key="1">
    <citation type="submission" date="2020-08" db="EMBL/GenBank/DDBJ databases">
        <title>Genomic Encyclopedia of Type Strains, Phase III (KMG-III): the genomes of soil and plant-associated and newly described type strains.</title>
        <authorList>
            <person name="Whitman W."/>
        </authorList>
    </citation>
    <scope>NUCLEOTIDE SEQUENCE [LARGE SCALE GENOMIC DNA]</scope>
    <source>
        <strain evidence="2 3">CECT 3287</strain>
    </source>
</reference>
<keyword evidence="2" id="KW-0238">DNA-binding</keyword>
<dbReference type="InterPro" id="IPR036390">
    <property type="entry name" value="WH_DNA-bd_sf"/>
</dbReference>
<protein>
    <submittedName>
        <fullName evidence="2">DNA-binding MarR family transcriptional regulator</fullName>
    </submittedName>
</protein>
<keyword evidence="3" id="KW-1185">Reference proteome</keyword>
<feature type="domain" description="HTH marR-type" evidence="1">
    <location>
        <begin position="10"/>
        <end position="138"/>
    </location>
</feature>
<dbReference type="Proteomes" id="UP000590749">
    <property type="component" value="Unassembled WGS sequence"/>
</dbReference>
<dbReference type="GO" id="GO:0003677">
    <property type="term" value="F:DNA binding"/>
    <property type="evidence" value="ECO:0007669"/>
    <property type="project" value="UniProtKB-KW"/>
</dbReference>
<dbReference type="InterPro" id="IPR000835">
    <property type="entry name" value="HTH_MarR-typ"/>
</dbReference>
<dbReference type="InterPro" id="IPR052526">
    <property type="entry name" value="HTH-type_Bedaq_tolerance"/>
</dbReference>
<dbReference type="RefSeq" id="WP_183226769.1">
    <property type="nucleotide sequence ID" value="NZ_BMPW01000029.1"/>
</dbReference>
<dbReference type="InterPro" id="IPR036388">
    <property type="entry name" value="WH-like_DNA-bd_sf"/>
</dbReference>
<dbReference type="PRINTS" id="PR00598">
    <property type="entry name" value="HTHMARR"/>
</dbReference>
<dbReference type="PROSITE" id="PS50995">
    <property type="entry name" value="HTH_MARR_2"/>
    <property type="match status" value="1"/>
</dbReference>
<dbReference type="AlphaFoldDB" id="A0A7W5AQW0"/>
<evidence type="ECO:0000313" key="2">
    <source>
        <dbReference type="EMBL" id="MBB3100723.1"/>
    </source>
</evidence>
<proteinExistence type="predicted"/>
<organism evidence="2 3">
    <name type="scientific">Actinoplanes campanulatus</name>
    <dbReference type="NCBI Taxonomy" id="113559"/>
    <lineage>
        <taxon>Bacteria</taxon>
        <taxon>Bacillati</taxon>
        <taxon>Actinomycetota</taxon>
        <taxon>Actinomycetes</taxon>
        <taxon>Micromonosporales</taxon>
        <taxon>Micromonosporaceae</taxon>
        <taxon>Actinoplanes</taxon>
    </lineage>
</organism>
<dbReference type="SUPFAM" id="SSF46785">
    <property type="entry name" value="Winged helix' DNA-binding domain"/>
    <property type="match status" value="1"/>
</dbReference>